<dbReference type="VEuPathDB" id="TriTrypDB:TRSC58_04772"/>
<evidence type="ECO:0000313" key="4">
    <source>
        <dbReference type="Proteomes" id="UP000031737"/>
    </source>
</evidence>
<accession>A0A061J2M1</accession>
<feature type="compositionally biased region" description="Acidic residues" evidence="1">
    <location>
        <begin position="600"/>
        <end position="612"/>
    </location>
</feature>
<evidence type="ECO:0000313" key="3">
    <source>
        <dbReference type="EMBL" id="ESL07537.1"/>
    </source>
</evidence>
<reference evidence="3 4" key="1">
    <citation type="submission" date="2013-07" db="EMBL/GenBank/DDBJ databases">
        <authorList>
            <person name="Stoco P.H."/>
            <person name="Wagner G."/>
            <person name="Gerber A."/>
            <person name="Zaha A."/>
            <person name="Thompson C."/>
            <person name="Bartholomeu D.C."/>
            <person name="Luckemeyer D.D."/>
            <person name="Bahia D."/>
            <person name="Loreto E."/>
            <person name="Prestes E.B."/>
            <person name="Lima F.M."/>
            <person name="Rodrigues-Luiz G."/>
            <person name="Vallejo G.A."/>
            <person name="Filho J.F."/>
            <person name="Monteiro K.M."/>
            <person name="Tyler K.M."/>
            <person name="de Almeida L.G."/>
            <person name="Ortiz M.F."/>
            <person name="Siervo M.A."/>
            <person name="de Moraes M.H."/>
            <person name="Cunha O.L."/>
            <person name="Mendonca-Neto R."/>
            <person name="Silva R."/>
            <person name="Teixeira S.M."/>
            <person name="Murta S.M."/>
            <person name="Sincero T.C."/>
            <person name="Mendes T.A."/>
            <person name="Urmenyi T.P."/>
            <person name="Silva V.G."/>
            <person name="da Rocha W.D."/>
            <person name="Andersson B."/>
            <person name="Romanha A.J."/>
            <person name="Steindel M."/>
            <person name="de Vasconcelos A.T."/>
            <person name="Grisard E.C."/>
        </authorList>
    </citation>
    <scope>NUCLEOTIDE SEQUENCE [LARGE SCALE GENOMIC DNA]</scope>
    <source>
        <strain evidence="3 4">SC58</strain>
    </source>
</reference>
<dbReference type="OrthoDB" id="266284at2759"/>
<dbReference type="EMBL" id="AUPL01004772">
    <property type="protein sequence ID" value="ESL07537.1"/>
    <property type="molecule type" value="Genomic_DNA"/>
</dbReference>
<dbReference type="AlphaFoldDB" id="A0A061J2M1"/>
<keyword evidence="4" id="KW-1185">Reference proteome</keyword>
<keyword evidence="2" id="KW-0732">Signal</keyword>
<evidence type="ECO:0000256" key="1">
    <source>
        <dbReference type="SAM" id="MobiDB-lite"/>
    </source>
</evidence>
<proteinExistence type="predicted"/>
<feature type="compositionally biased region" description="Low complexity" evidence="1">
    <location>
        <begin position="470"/>
        <end position="486"/>
    </location>
</feature>
<protein>
    <submittedName>
        <fullName evidence="3">Uncharacterized protein</fullName>
    </submittedName>
</protein>
<sequence>MWRIHPACLSISMFSRLLHCSPPHVFPAFTFAMFFAAPHTLTSVHTNHEARRRESGEAGVAMVAGMTNRHCSEYPRLNSPDDAHALSSAASTAFWLTGVACVSAEHLQPVCYSPRESKEEDGEVEVAVKQEEGQPAHAQGYCGNDSGSTHGLASSAFSSTATVAWLRRGEVRSAHKGGNGSNHSGVISQSSTVSKVPIHVLDETVMCNLVPLLPRTHAQMGLVSQVVPCTLWPPPVGDARATARVTSLQHAAGLAAELHYNALCGSTSPASCPCSFPVELPGALVEWSTGGVGYTADTEGLWAEQRVVRERHHHLPPLLIDCDACYRNAAAGDSADGDGVGCVGAVRPRMVQLRTPPSTLTGAVREQLRRFCRIQQERRLRNDNGEWVLCFARLVTITYELAAVLEQLTFRPGPASATVDAAAVDILPACDSLLDEMFLIGIVPVGEPHRLSLVCPSEAHRMLMEKQRVTPGSPSDGTDTTSGSTATVASAATVEGLEPRPSVAESLMELMTLALRESLCRRIGVQYELLRILRVKALAAAHRDLLLQYSRWFSSVPPPLAALHVLAGSTLFAPLVAQRWGRRATPPRAATGVKRRRPEDAEEWGEEDDAENDTNNREKEEEPEELRSTLPPRDRVGEAVATPPTRVPAEMDLLDDDYPARFAAWMRCNGGGGGGHSCHLNHHGSGSNHGGGMSGGCDEVALAATVSWLRRRRRTMTLKELDAFARKKR</sequence>
<comment type="caution">
    <text evidence="3">The sequence shown here is derived from an EMBL/GenBank/DDBJ whole genome shotgun (WGS) entry which is preliminary data.</text>
</comment>
<organism evidence="3 4">
    <name type="scientific">Trypanosoma rangeli SC58</name>
    <dbReference type="NCBI Taxonomy" id="429131"/>
    <lineage>
        <taxon>Eukaryota</taxon>
        <taxon>Discoba</taxon>
        <taxon>Euglenozoa</taxon>
        <taxon>Kinetoplastea</taxon>
        <taxon>Metakinetoplastina</taxon>
        <taxon>Trypanosomatida</taxon>
        <taxon>Trypanosomatidae</taxon>
        <taxon>Trypanosoma</taxon>
        <taxon>Herpetosoma</taxon>
    </lineage>
</organism>
<gene>
    <name evidence="3" type="ORF">TRSC58_04772</name>
</gene>
<evidence type="ECO:0000256" key="2">
    <source>
        <dbReference type="SAM" id="SignalP"/>
    </source>
</evidence>
<dbReference type="Proteomes" id="UP000031737">
    <property type="component" value="Unassembled WGS sequence"/>
</dbReference>
<feature type="region of interest" description="Disordered" evidence="1">
    <location>
        <begin position="467"/>
        <end position="486"/>
    </location>
</feature>
<feature type="signal peptide" evidence="2">
    <location>
        <begin position="1"/>
        <end position="20"/>
    </location>
</feature>
<feature type="chain" id="PRO_5001601438" evidence="2">
    <location>
        <begin position="21"/>
        <end position="729"/>
    </location>
</feature>
<name>A0A061J2M1_TRYRA</name>
<feature type="region of interest" description="Disordered" evidence="1">
    <location>
        <begin position="586"/>
        <end position="645"/>
    </location>
</feature>